<dbReference type="EMBL" id="KQ971338">
    <property type="protein sequence ID" value="EFA02496.1"/>
    <property type="molecule type" value="Genomic_DNA"/>
</dbReference>
<dbReference type="Proteomes" id="UP000007266">
    <property type="component" value="Linkage group 4"/>
</dbReference>
<reference evidence="1 2" key="2">
    <citation type="journal article" date="2010" name="Nucleic Acids Res.">
        <title>BeetleBase in 2010: revisions to provide comprehensive genomic information for Tribolium castaneum.</title>
        <authorList>
            <person name="Kim H.S."/>
            <person name="Murphy T."/>
            <person name="Xia J."/>
            <person name="Caragea D."/>
            <person name="Park Y."/>
            <person name="Beeman R.W."/>
            <person name="Lorenzen M.D."/>
            <person name="Butcher S."/>
            <person name="Manak J.R."/>
            <person name="Brown S.J."/>
        </authorList>
    </citation>
    <scope>GENOME REANNOTATION</scope>
    <source>
        <strain evidence="1 2">Georgia GA2</strain>
    </source>
</reference>
<sequence>MLVSDGLGESEGDILELVGKRIDRRDVTTGTVHSRGKIYDYGRVHSEDL</sequence>
<evidence type="ECO:0000313" key="1">
    <source>
        <dbReference type="EMBL" id="EFA02496.1"/>
    </source>
</evidence>
<name>D2A0C7_TRICA</name>
<dbReference type="HOGENOM" id="CLU_3144646_0_0_1"/>
<proteinExistence type="predicted"/>
<protein>
    <submittedName>
        <fullName evidence="1">Uncharacterized protein</fullName>
    </submittedName>
</protein>
<keyword evidence="2" id="KW-1185">Reference proteome</keyword>
<accession>D2A0C7</accession>
<gene>
    <name evidence="1" type="primary">GLEAN_08192</name>
    <name evidence="1" type="ORF">TcasGA2_TC008192</name>
</gene>
<reference evidence="1 2" key="1">
    <citation type="journal article" date="2008" name="Nature">
        <title>The genome of the model beetle and pest Tribolium castaneum.</title>
        <authorList>
            <consortium name="Tribolium Genome Sequencing Consortium"/>
            <person name="Richards S."/>
            <person name="Gibbs R.A."/>
            <person name="Weinstock G.M."/>
            <person name="Brown S.J."/>
            <person name="Denell R."/>
            <person name="Beeman R.W."/>
            <person name="Gibbs R."/>
            <person name="Beeman R.W."/>
            <person name="Brown S.J."/>
            <person name="Bucher G."/>
            <person name="Friedrich M."/>
            <person name="Grimmelikhuijzen C.J."/>
            <person name="Klingler M."/>
            <person name="Lorenzen M."/>
            <person name="Richards S."/>
            <person name="Roth S."/>
            <person name="Schroder R."/>
            <person name="Tautz D."/>
            <person name="Zdobnov E.M."/>
            <person name="Muzny D."/>
            <person name="Gibbs R.A."/>
            <person name="Weinstock G.M."/>
            <person name="Attaway T."/>
            <person name="Bell S."/>
            <person name="Buhay C.J."/>
            <person name="Chandrabose M.N."/>
            <person name="Chavez D."/>
            <person name="Clerk-Blankenburg K.P."/>
            <person name="Cree A."/>
            <person name="Dao M."/>
            <person name="Davis C."/>
            <person name="Chacko J."/>
            <person name="Dinh H."/>
            <person name="Dugan-Rocha S."/>
            <person name="Fowler G."/>
            <person name="Garner T.T."/>
            <person name="Garnes J."/>
            <person name="Gnirke A."/>
            <person name="Hawes A."/>
            <person name="Hernandez J."/>
            <person name="Hines S."/>
            <person name="Holder M."/>
            <person name="Hume J."/>
            <person name="Jhangiani S.N."/>
            <person name="Joshi V."/>
            <person name="Khan Z.M."/>
            <person name="Jackson L."/>
            <person name="Kovar C."/>
            <person name="Kowis A."/>
            <person name="Lee S."/>
            <person name="Lewis L.R."/>
            <person name="Margolis J."/>
            <person name="Morgan M."/>
            <person name="Nazareth L.V."/>
            <person name="Nguyen N."/>
            <person name="Okwuonu G."/>
            <person name="Parker D."/>
            <person name="Richards S."/>
            <person name="Ruiz S.J."/>
            <person name="Santibanez J."/>
            <person name="Savard J."/>
            <person name="Scherer S.E."/>
            <person name="Schneider B."/>
            <person name="Sodergren E."/>
            <person name="Tautz D."/>
            <person name="Vattahil S."/>
            <person name="Villasana D."/>
            <person name="White C.S."/>
            <person name="Wright R."/>
            <person name="Park Y."/>
            <person name="Beeman R.W."/>
            <person name="Lord J."/>
            <person name="Oppert B."/>
            <person name="Lorenzen M."/>
            <person name="Brown S."/>
            <person name="Wang L."/>
            <person name="Savard J."/>
            <person name="Tautz D."/>
            <person name="Richards S."/>
            <person name="Weinstock G."/>
            <person name="Gibbs R.A."/>
            <person name="Liu Y."/>
            <person name="Worley K."/>
            <person name="Weinstock G."/>
            <person name="Elsik C.G."/>
            <person name="Reese J.T."/>
            <person name="Elhaik E."/>
            <person name="Landan G."/>
            <person name="Graur D."/>
            <person name="Arensburger P."/>
            <person name="Atkinson P."/>
            <person name="Beeman R.W."/>
            <person name="Beidler J."/>
            <person name="Brown S.J."/>
            <person name="Demuth J.P."/>
            <person name="Drury D.W."/>
            <person name="Du Y.Z."/>
            <person name="Fujiwara H."/>
            <person name="Lorenzen M."/>
            <person name="Maselli V."/>
            <person name="Osanai M."/>
            <person name="Park Y."/>
            <person name="Robertson H.M."/>
            <person name="Tu Z."/>
            <person name="Wang J.J."/>
            <person name="Wang S."/>
            <person name="Richards S."/>
            <person name="Song H."/>
            <person name="Zhang L."/>
            <person name="Sodergren E."/>
            <person name="Werner D."/>
            <person name="Stanke M."/>
            <person name="Morgenstern B."/>
            <person name="Solovyev V."/>
            <person name="Kosarev P."/>
            <person name="Brown G."/>
            <person name="Chen H.C."/>
            <person name="Ermolaeva O."/>
            <person name="Hlavina W."/>
            <person name="Kapustin Y."/>
            <person name="Kiryutin B."/>
            <person name="Kitts P."/>
            <person name="Maglott D."/>
            <person name="Pruitt K."/>
            <person name="Sapojnikov V."/>
            <person name="Souvorov A."/>
            <person name="Mackey A.J."/>
            <person name="Waterhouse R.M."/>
            <person name="Wyder S."/>
            <person name="Zdobnov E.M."/>
            <person name="Zdobnov E.M."/>
            <person name="Wyder S."/>
            <person name="Kriventseva E.V."/>
            <person name="Kadowaki T."/>
            <person name="Bork P."/>
            <person name="Aranda M."/>
            <person name="Bao R."/>
            <person name="Beermann A."/>
            <person name="Berns N."/>
            <person name="Bolognesi R."/>
            <person name="Bonneton F."/>
            <person name="Bopp D."/>
            <person name="Brown S.J."/>
            <person name="Bucher G."/>
            <person name="Butts T."/>
            <person name="Chaumot A."/>
            <person name="Denell R.E."/>
            <person name="Ferrier D.E."/>
            <person name="Friedrich M."/>
            <person name="Gordon C.M."/>
            <person name="Jindra M."/>
            <person name="Klingler M."/>
            <person name="Lan Q."/>
            <person name="Lattorff H.M."/>
            <person name="Laudet V."/>
            <person name="von Levetsow C."/>
            <person name="Liu Z."/>
            <person name="Lutz R."/>
            <person name="Lynch J.A."/>
            <person name="da Fonseca R.N."/>
            <person name="Posnien N."/>
            <person name="Reuter R."/>
            <person name="Roth S."/>
            <person name="Savard J."/>
            <person name="Schinko J.B."/>
            <person name="Schmitt C."/>
            <person name="Schoppmeier M."/>
            <person name="Schroder R."/>
            <person name="Shippy T.D."/>
            <person name="Simonnet F."/>
            <person name="Marques-Souza H."/>
            <person name="Tautz D."/>
            <person name="Tomoyasu Y."/>
            <person name="Trauner J."/>
            <person name="Van der Zee M."/>
            <person name="Vervoort M."/>
            <person name="Wittkopp N."/>
            <person name="Wimmer E.A."/>
            <person name="Yang X."/>
            <person name="Jones A.K."/>
            <person name="Sattelle D.B."/>
            <person name="Ebert P.R."/>
            <person name="Nelson D."/>
            <person name="Scott J.G."/>
            <person name="Beeman R.W."/>
            <person name="Muthukrishnan S."/>
            <person name="Kramer K.J."/>
            <person name="Arakane Y."/>
            <person name="Beeman R.W."/>
            <person name="Zhu Q."/>
            <person name="Hogenkamp D."/>
            <person name="Dixit R."/>
            <person name="Oppert B."/>
            <person name="Jiang H."/>
            <person name="Zou Z."/>
            <person name="Marshall J."/>
            <person name="Elpidina E."/>
            <person name="Vinokurov K."/>
            <person name="Oppert C."/>
            <person name="Zou Z."/>
            <person name="Evans J."/>
            <person name="Lu Z."/>
            <person name="Zhao P."/>
            <person name="Sumathipala N."/>
            <person name="Altincicek B."/>
            <person name="Vilcinskas A."/>
            <person name="Williams M."/>
            <person name="Hultmark D."/>
            <person name="Hetru C."/>
            <person name="Jiang H."/>
            <person name="Grimmelikhuijzen C.J."/>
            <person name="Hauser F."/>
            <person name="Cazzamali G."/>
            <person name="Williamson M."/>
            <person name="Park Y."/>
            <person name="Li B."/>
            <person name="Tanaka Y."/>
            <person name="Predel R."/>
            <person name="Neupert S."/>
            <person name="Schachtner J."/>
            <person name="Verleyen P."/>
            <person name="Raible F."/>
            <person name="Bork P."/>
            <person name="Friedrich M."/>
            <person name="Walden K.K."/>
            <person name="Robertson H.M."/>
            <person name="Angeli S."/>
            <person name="Foret S."/>
            <person name="Bucher G."/>
            <person name="Schuetz S."/>
            <person name="Maleszka R."/>
            <person name="Wimmer E.A."/>
            <person name="Beeman R.W."/>
            <person name="Lorenzen M."/>
            <person name="Tomoyasu Y."/>
            <person name="Miller S.C."/>
            <person name="Grossmann D."/>
            <person name="Bucher G."/>
        </authorList>
    </citation>
    <scope>NUCLEOTIDE SEQUENCE [LARGE SCALE GENOMIC DNA]</scope>
    <source>
        <strain evidence="1 2">Georgia GA2</strain>
    </source>
</reference>
<evidence type="ECO:0000313" key="2">
    <source>
        <dbReference type="Proteomes" id="UP000007266"/>
    </source>
</evidence>
<dbReference type="AlphaFoldDB" id="D2A0C7"/>
<organism evidence="1 2">
    <name type="scientific">Tribolium castaneum</name>
    <name type="common">Red flour beetle</name>
    <dbReference type="NCBI Taxonomy" id="7070"/>
    <lineage>
        <taxon>Eukaryota</taxon>
        <taxon>Metazoa</taxon>
        <taxon>Ecdysozoa</taxon>
        <taxon>Arthropoda</taxon>
        <taxon>Hexapoda</taxon>
        <taxon>Insecta</taxon>
        <taxon>Pterygota</taxon>
        <taxon>Neoptera</taxon>
        <taxon>Endopterygota</taxon>
        <taxon>Coleoptera</taxon>
        <taxon>Polyphaga</taxon>
        <taxon>Cucujiformia</taxon>
        <taxon>Tenebrionidae</taxon>
        <taxon>Tenebrionidae incertae sedis</taxon>
        <taxon>Tribolium</taxon>
    </lineage>
</organism>
<dbReference type="InParanoid" id="D2A0C7"/>